<protein>
    <recommendedName>
        <fullName evidence="5">Asp23/Gls24 family envelope stress response protein</fullName>
    </recommendedName>
</protein>
<dbReference type="InterPro" id="IPR005531">
    <property type="entry name" value="Asp23"/>
</dbReference>
<reference evidence="3 4" key="1">
    <citation type="journal article" date="2019" name="Emerg. Microbes Infect.">
        <title>Comprehensive subspecies identification of 175 nontuberculous mycobacteria species based on 7547 genomic profiles.</title>
        <authorList>
            <person name="Matsumoto Y."/>
            <person name="Kinjo T."/>
            <person name="Motooka D."/>
            <person name="Nabeya D."/>
            <person name="Jung N."/>
            <person name="Uechi K."/>
            <person name="Horii T."/>
            <person name="Iida T."/>
            <person name="Fujita J."/>
            <person name="Nakamura S."/>
        </authorList>
    </citation>
    <scope>NUCLEOTIDE SEQUENCE [LARGE SCALE GENOMIC DNA]</scope>
    <source>
        <strain evidence="3 4">JCM 30275</strain>
    </source>
</reference>
<evidence type="ECO:0000313" key="4">
    <source>
        <dbReference type="Proteomes" id="UP000467249"/>
    </source>
</evidence>
<name>A0A6N4WJ16_9MYCO</name>
<gene>
    <name evidence="3" type="ORF">MANY_53910</name>
</gene>
<dbReference type="Pfam" id="PF03780">
    <property type="entry name" value="Asp23"/>
    <property type="match status" value="1"/>
</dbReference>
<keyword evidence="4" id="KW-1185">Reference proteome</keyword>
<evidence type="ECO:0000256" key="1">
    <source>
        <dbReference type="ARBA" id="ARBA00005721"/>
    </source>
</evidence>
<evidence type="ECO:0008006" key="5">
    <source>
        <dbReference type="Google" id="ProtNLM"/>
    </source>
</evidence>
<evidence type="ECO:0000256" key="2">
    <source>
        <dbReference type="SAM" id="MobiDB-lite"/>
    </source>
</evidence>
<dbReference type="KEGG" id="many:MANY_53910"/>
<sequence>MTEVEFPRPRAVPVSAPNAEAPDPQRVSTTDTASEAGNRGTLRVNEKAAQRLAIRAAVDTPHVLSPSGGRSAFAGRTLPQARVTVTGDRVRADLKITVAWPAPAAQVARAVQRNVAAALTAMAGLHVDGVDVSVQQSFTPSVGQRRVQ</sequence>
<comment type="similarity">
    <text evidence="1">Belongs to the asp23 family.</text>
</comment>
<evidence type="ECO:0000313" key="3">
    <source>
        <dbReference type="EMBL" id="BBZ80054.1"/>
    </source>
</evidence>
<dbReference type="Proteomes" id="UP000467249">
    <property type="component" value="Chromosome"/>
</dbReference>
<dbReference type="EMBL" id="AP022620">
    <property type="protein sequence ID" value="BBZ80054.1"/>
    <property type="molecule type" value="Genomic_DNA"/>
</dbReference>
<feature type="region of interest" description="Disordered" evidence="2">
    <location>
        <begin position="1"/>
        <end position="41"/>
    </location>
</feature>
<proteinExistence type="inferred from homology"/>
<feature type="compositionally biased region" description="Polar residues" evidence="2">
    <location>
        <begin position="26"/>
        <end position="35"/>
    </location>
</feature>
<accession>A0A6N4WJ16</accession>
<dbReference type="AlphaFoldDB" id="A0A6N4WJ16"/>
<organism evidence="3 4">
    <name type="scientific">Mycolicibacterium anyangense</name>
    <dbReference type="NCBI Taxonomy" id="1431246"/>
    <lineage>
        <taxon>Bacteria</taxon>
        <taxon>Bacillati</taxon>
        <taxon>Actinomycetota</taxon>
        <taxon>Actinomycetes</taxon>
        <taxon>Mycobacteriales</taxon>
        <taxon>Mycobacteriaceae</taxon>
        <taxon>Mycolicibacterium</taxon>
    </lineage>
</organism>